<protein>
    <submittedName>
        <fullName evidence="1">Uncharacterized protein</fullName>
    </submittedName>
</protein>
<evidence type="ECO:0000313" key="2">
    <source>
        <dbReference type="Proteomes" id="UP000188268"/>
    </source>
</evidence>
<dbReference type="AlphaFoldDB" id="A0A1R3GJX9"/>
<sequence length="40" mass="4670">MKFARDDNLLLTVSRDRHLSIFTINRTAAGELDYKLFISK</sequence>
<reference evidence="1 2" key="1">
    <citation type="submission" date="2013-09" db="EMBL/GenBank/DDBJ databases">
        <title>Corchorus capsularis genome sequencing.</title>
        <authorList>
            <person name="Alam M."/>
            <person name="Haque M.S."/>
            <person name="Islam M.S."/>
            <person name="Emdad E.M."/>
            <person name="Islam M.M."/>
            <person name="Ahmed B."/>
            <person name="Halim A."/>
            <person name="Hossen Q.M.M."/>
            <person name="Hossain M.Z."/>
            <person name="Ahmed R."/>
            <person name="Khan M.M."/>
            <person name="Islam R."/>
            <person name="Rashid M.M."/>
            <person name="Khan S.A."/>
            <person name="Rahman M.S."/>
            <person name="Alam M."/>
        </authorList>
    </citation>
    <scope>NUCLEOTIDE SEQUENCE [LARGE SCALE GENOMIC DNA]</scope>
    <source>
        <strain evidence="2">cv. CVL-1</strain>
        <tissue evidence="1">Whole seedling</tissue>
    </source>
</reference>
<dbReference type="Proteomes" id="UP000188268">
    <property type="component" value="Unassembled WGS sequence"/>
</dbReference>
<dbReference type="Gramene" id="OMO58367">
    <property type="protein sequence ID" value="OMO58367"/>
    <property type="gene ID" value="CCACVL1_25473"/>
</dbReference>
<dbReference type="STRING" id="210143.A0A1R3GJX9"/>
<evidence type="ECO:0000313" key="1">
    <source>
        <dbReference type="EMBL" id="OMO58367.1"/>
    </source>
</evidence>
<proteinExistence type="predicted"/>
<accession>A0A1R3GJX9</accession>
<keyword evidence="2" id="KW-1185">Reference proteome</keyword>
<name>A0A1R3GJX9_COCAP</name>
<feature type="non-terminal residue" evidence="1">
    <location>
        <position position="40"/>
    </location>
</feature>
<comment type="caution">
    <text evidence="1">The sequence shown here is derived from an EMBL/GenBank/DDBJ whole genome shotgun (WGS) entry which is preliminary data.</text>
</comment>
<gene>
    <name evidence="1" type="ORF">CCACVL1_25473</name>
</gene>
<dbReference type="OrthoDB" id="27911at2759"/>
<organism evidence="1 2">
    <name type="scientific">Corchorus capsularis</name>
    <name type="common">Jute</name>
    <dbReference type="NCBI Taxonomy" id="210143"/>
    <lineage>
        <taxon>Eukaryota</taxon>
        <taxon>Viridiplantae</taxon>
        <taxon>Streptophyta</taxon>
        <taxon>Embryophyta</taxon>
        <taxon>Tracheophyta</taxon>
        <taxon>Spermatophyta</taxon>
        <taxon>Magnoliopsida</taxon>
        <taxon>eudicotyledons</taxon>
        <taxon>Gunneridae</taxon>
        <taxon>Pentapetalae</taxon>
        <taxon>rosids</taxon>
        <taxon>malvids</taxon>
        <taxon>Malvales</taxon>
        <taxon>Malvaceae</taxon>
        <taxon>Grewioideae</taxon>
        <taxon>Apeibeae</taxon>
        <taxon>Corchorus</taxon>
    </lineage>
</organism>
<dbReference type="EMBL" id="AWWV01014222">
    <property type="protein sequence ID" value="OMO58367.1"/>
    <property type="molecule type" value="Genomic_DNA"/>
</dbReference>